<gene>
    <name evidence="20" type="primary">nad2</name>
</gene>
<dbReference type="PANTHER" id="PTHR46552">
    <property type="entry name" value="NADH-UBIQUINONE OXIDOREDUCTASE CHAIN 2"/>
    <property type="match status" value="1"/>
</dbReference>
<feature type="transmembrane region" description="Helical" evidence="18">
    <location>
        <begin position="7"/>
        <end position="33"/>
    </location>
</feature>
<keyword evidence="13 18" id="KW-0520">NAD</keyword>
<name>A0A343C4I9_9COLE</name>
<dbReference type="GO" id="GO:0005743">
    <property type="term" value="C:mitochondrial inner membrane"/>
    <property type="evidence" value="ECO:0007669"/>
    <property type="project" value="UniProtKB-SubCell"/>
</dbReference>
<organism evidence="20">
    <name type="scientific">Coleoptera sp. 3 AH-2016</name>
    <dbReference type="NCBI Taxonomy" id="1903825"/>
    <lineage>
        <taxon>Eukaryota</taxon>
        <taxon>Metazoa</taxon>
        <taxon>Ecdysozoa</taxon>
        <taxon>Arthropoda</taxon>
        <taxon>Hexapoda</taxon>
        <taxon>Insecta</taxon>
        <taxon>Pterygota</taxon>
        <taxon>Neoptera</taxon>
        <taxon>Endopterygota</taxon>
        <taxon>Coleoptera</taxon>
    </lineage>
</organism>
<dbReference type="InterPro" id="IPR001750">
    <property type="entry name" value="ND/Mrp_TM"/>
</dbReference>
<evidence type="ECO:0000259" key="19">
    <source>
        <dbReference type="Pfam" id="PF00361"/>
    </source>
</evidence>
<sequence>MKNLYKLLFFNLLIMSTLIAISSLSWMTIWISLEMNLLAIMPLMKNIKNKYSAESTIKYFIIQAMASAMLLFSIIIYLMTKTINMNLFTYSSILTDSALFMKMGAAPFHFWLPEIISGMNWEMIFIILTWQKIAPMILLSYSIYTPMFLSIIIIISSMISGIQGMNQNCLRKIMAYSSINHTGWMIAAIMSSLNIWFYYFIIYSIINLNILLILNKYQIFYLNQLSKLFSYNKYKKFFFMLNFLSLGGLPPFLGFLPKWMTINFLISENFYTLSFLLIIFTLMSLYFYMRITFTTFTLNSTESLTNIIIKVNYLHFFVNFVSLSSLLLMFCLANFL</sequence>
<feature type="transmembrane region" description="Helical" evidence="18">
    <location>
        <begin position="269"/>
        <end position="289"/>
    </location>
</feature>
<feature type="domain" description="NADH:quinone oxidoreductase/Mrp antiporter transmembrane" evidence="19">
    <location>
        <begin position="23"/>
        <end position="282"/>
    </location>
</feature>
<evidence type="ECO:0000256" key="12">
    <source>
        <dbReference type="ARBA" id="ARBA00022989"/>
    </source>
</evidence>
<feature type="transmembrane region" description="Helical" evidence="18">
    <location>
        <begin position="110"/>
        <end position="130"/>
    </location>
</feature>
<evidence type="ECO:0000256" key="11">
    <source>
        <dbReference type="ARBA" id="ARBA00022982"/>
    </source>
</evidence>
<feature type="transmembrane region" description="Helical" evidence="18">
    <location>
        <begin position="313"/>
        <end position="335"/>
    </location>
</feature>
<reference evidence="20" key="1">
    <citation type="submission" date="2016-04" db="EMBL/GenBank/DDBJ databases">
        <title>Mitochondria of beetle species.</title>
        <authorList>
            <person name="Hunter A."/>
            <person name="Moriniere J."/>
            <person name="Tang P."/>
            <person name="Linard B."/>
            <person name="Crampton-Platt A."/>
            <person name="Vogler A.P."/>
        </authorList>
    </citation>
    <scope>NUCLEOTIDE SEQUENCE</scope>
</reference>
<dbReference type="PRINTS" id="PR01436">
    <property type="entry name" value="NADHDHGNASE2"/>
</dbReference>
<dbReference type="EC" id="7.1.1.2" evidence="4 18"/>
<evidence type="ECO:0000256" key="2">
    <source>
        <dbReference type="ARBA" id="ARBA00004448"/>
    </source>
</evidence>
<evidence type="ECO:0000256" key="13">
    <source>
        <dbReference type="ARBA" id="ARBA00023027"/>
    </source>
</evidence>
<comment type="function">
    <text evidence="1">Core subunit of the mitochondrial membrane respiratory chain NADH dehydrogenase (Complex I) that is believed to belong to the minimal assembly required for catalysis. Complex I functions in the transfer of electrons from NADH to the respiratory chain. The immediate electron acceptor for the enzyme is believed to be ubiquinone.</text>
</comment>
<comment type="function">
    <text evidence="18">Core subunit of the mitochondrial membrane respiratory chain NADH dehydrogenase (Complex I) which catalyzes electron transfer from NADH through the respiratory chain, using ubiquinone as an electron acceptor. Essential for the catalytic activity and assembly of complex I.</text>
</comment>
<keyword evidence="7 18" id="KW-0679">Respiratory chain</keyword>
<dbReference type="PANTHER" id="PTHR46552:SF1">
    <property type="entry name" value="NADH-UBIQUINONE OXIDOREDUCTASE CHAIN 2"/>
    <property type="match status" value="1"/>
</dbReference>
<evidence type="ECO:0000256" key="6">
    <source>
        <dbReference type="ARBA" id="ARBA00022448"/>
    </source>
</evidence>
<proteinExistence type="inferred from homology"/>
<keyword evidence="6" id="KW-0813">Transport</keyword>
<evidence type="ECO:0000256" key="5">
    <source>
        <dbReference type="ARBA" id="ARBA00021008"/>
    </source>
</evidence>
<evidence type="ECO:0000313" key="20">
    <source>
        <dbReference type="EMBL" id="ARH54938.1"/>
    </source>
</evidence>
<evidence type="ECO:0000256" key="14">
    <source>
        <dbReference type="ARBA" id="ARBA00023075"/>
    </source>
</evidence>
<evidence type="ECO:0000256" key="7">
    <source>
        <dbReference type="ARBA" id="ARBA00022660"/>
    </source>
</evidence>
<evidence type="ECO:0000256" key="18">
    <source>
        <dbReference type="RuleBase" id="RU003403"/>
    </source>
</evidence>
<keyword evidence="10 18" id="KW-1278">Translocase</keyword>
<dbReference type="InterPro" id="IPR003917">
    <property type="entry name" value="NADH_UbQ_OxRdtase_chain2"/>
</dbReference>
<keyword evidence="14 18" id="KW-0830">Ubiquinone</keyword>
<feature type="transmembrane region" description="Helical" evidence="18">
    <location>
        <begin position="136"/>
        <end position="161"/>
    </location>
</feature>
<keyword evidence="11 18" id="KW-0249">Electron transport</keyword>
<comment type="subcellular location">
    <subcellularLocation>
        <location evidence="2 18">Mitochondrion inner membrane</location>
        <topology evidence="2 18">Multi-pass membrane protein</topology>
    </subcellularLocation>
</comment>
<keyword evidence="9 18" id="KW-0999">Mitochondrion inner membrane</keyword>
<comment type="similarity">
    <text evidence="3 18">Belongs to the complex I subunit 2 family.</text>
</comment>
<accession>A0A343C4I9</accession>
<protein>
    <recommendedName>
        <fullName evidence="5 18">NADH-ubiquinone oxidoreductase chain 2</fullName>
        <ecNumber evidence="4 18">7.1.1.2</ecNumber>
    </recommendedName>
</protein>
<dbReference type="InterPro" id="IPR050175">
    <property type="entry name" value="Complex_I_Subunit_2"/>
</dbReference>
<evidence type="ECO:0000256" key="8">
    <source>
        <dbReference type="ARBA" id="ARBA00022692"/>
    </source>
</evidence>
<evidence type="ECO:0000256" key="16">
    <source>
        <dbReference type="ARBA" id="ARBA00023136"/>
    </source>
</evidence>
<comment type="catalytic activity">
    <reaction evidence="17 18">
        <text>a ubiquinone + NADH + 5 H(+)(in) = a ubiquinol + NAD(+) + 4 H(+)(out)</text>
        <dbReference type="Rhea" id="RHEA:29091"/>
        <dbReference type="Rhea" id="RHEA-COMP:9565"/>
        <dbReference type="Rhea" id="RHEA-COMP:9566"/>
        <dbReference type="ChEBI" id="CHEBI:15378"/>
        <dbReference type="ChEBI" id="CHEBI:16389"/>
        <dbReference type="ChEBI" id="CHEBI:17976"/>
        <dbReference type="ChEBI" id="CHEBI:57540"/>
        <dbReference type="ChEBI" id="CHEBI:57945"/>
        <dbReference type="EC" id="7.1.1.2"/>
    </reaction>
</comment>
<evidence type="ECO:0000256" key="3">
    <source>
        <dbReference type="ARBA" id="ARBA00007012"/>
    </source>
</evidence>
<keyword evidence="12 18" id="KW-1133">Transmembrane helix</keyword>
<keyword evidence="16 18" id="KW-0472">Membrane</keyword>
<evidence type="ECO:0000256" key="17">
    <source>
        <dbReference type="ARBA" id="ARBA00049551"/>
    </source>
</evidence>
<dbReference type="GO" id="GO:0006120">
    <property type="term" value="P:mitochondrial electron transport, NADH to ubiquinone"/>
    <property type="evidence" value="ECO:0007669"/>
    <property type="project" value="InterPro"/>
</dbReference>
<dbReference type="Pfam" id="PF00361">
    <property type="entry name" value="Proton_antipo_M"/>
    <property type="match status" value="1"/>
</dbReference>
<feature type="transmembrane region" description="Helical" evidence="18">
    <location>
        <begin position="196"/>
        <end position="217"/>
    </location>
</feature>
<keyword evidence="15 18" id="KW-0496">Mitochondrion</keyword>
<evidence type="ECO:0000256" key="1">
    <source>
        <dbReference type="ARBA" id="ARBA00003257"/>
    </source>
</evidence>
<feature type="transmembrane region" description="Helical" evidence="18">
    <location>
        <begin position="59"/>
        <end position="79"/>
    </location>
</feature>
<evidence type="ECO:0000256" key="4">
    <source>
        <dbReference type="ARBA" id="ARBA00012944"/>
    </source>
</evidence>
<keyword evidence="8 18" id="KW-0812">Transmembrane</keyword>
<evidence type="ECO:0000256" key="10">
    <source>
        <dbReference type="ARBA" id="ARBA00022967"/>
    </source>
</evidence>
<dbReference type="AlphaFoldDB" id="A0A343C4I9"/>
<evidence type="ECO:0000256" key="9">
    <source>
        <dbReference type="ARBA" id="ARBA00022792"/>
    </source>
</evidence>
<dbReference type="EMBL" id="KX087262">
    <property type="protein sequence ID" value="ARH54938.1"/>
    <property type="molecule type" value="Genomic_DNA"/>
</dbReference>
<dbReference type="GO" id="GO:0008137">
    <property type="term" value="F:NADH dehydrogenase (ubiquinone) activity"/>
    <property type="evidence" value="ECO:0007669"/>
    <property type="project" value="UniProtKB-EC"/>
</dbReference>
<evidence type="ECO:0000256" key="15">
    <source>
        <dbReference type="ARBA" id="ARBA00023128"/>
    </source>
</evidence>
<geneLocation type="mitochondrion" evidence="20"/>
<feature type="transmembrane region" description="Helical" evidence="18">
    <location>
        <begin position="237"/>
        <end position="257"/>
    </location>
</feature>